<accession>I0K902</accession>
<dbReference type="GO" id="GO:0007234">
    <property type="term" value="P:osmosensory signaling via phosphorelay pathway"/>
    <property type="evidence" value="ECO:0007669"/>
    <property type="project" value="TreeGrafter"/>
</dbReference>
<dbReference type="InterPro" id="IPR036097">
    <property type="entry name" value="HisK_dim/P_sf"/>
</dbReference>
<dbReference type="AlphaFoldDB" id="I0K902"/>
<evidence type="ECO:0000256" key="2">
    <source>
        <dbReference type="ARBA" id="ARBA00012438"/>
    </source>
</evidence>
<organism evidence="9 10">
    <name type="scientific">Fibrella aestuarina BUZ 2</name>
    <dbReference type="NCBI Taxonomy" id="1166018"/>
    <lineage>
        <taxon>Bacteria</taxon>
        <taxon>Pseudomonadati</taxon>
        <taxon>Bacteroidota</taxon>
        <taxon>Cytophagia</taxon>
        <taxon>Cytophagales</taxon>
        <taxon>Spirosomataceae</taxon>
        <taxon>Fibrella</taxon>
    </lineage>
</organism>
<protein>
    <recommendedName>
        <fullName evidence="2">histidine kinase</fullName>
        <ecNumber evidence="2">2.7.13.3</ecNumber>
    </recommendedName>
</protein>
<dbReference type="GO" id="GO:0030295">
    <property type="term" value="F:protein kinase activator activity"/>
    <property type="evidence" value="ECO:0007669"/>
    <property type="project" value="TreeGrafter"/>
</dbReference>
<gene>
    <name evidence="9" type="ORF">FAES_2596</name>
</gene>
<proteinExistence type="predicted"/>
<evidence type="ECO:0000256" key="3">
    <source>
        <dbReference type="ARBA" id="ARBA00022553"/>
    </source>
</evidence>
<dbReference type="Pfam" id="PF05227">
    <property type="entry name" value="CHASE3"/>
    <property type="match status" value="1"/>
</dbReference>
<dbReference type="InterPro" id="IPR050351">
    <property type="entry name" value="BphY/WalK/GraS-like"/>
</dbReference>
<dbReference type="PANTHER" id="PTHR42878">
    <property type="entry name" value="TWO-COMPONENT HISTIDINE KINASE"/>
    <property type="match status" value="1"/>
</dbReference>
<evidence type="ECO:0000256" key="1">
    <source>
        <dbReference type="ARBA" id="ARBA00000085"/>
    </source>
</evidence>
<evidence type="ECO:0000256" key="6">
    <source>
        <dbReference type="SAM" id="Coils"/>
    </source>
</evidence>
<dbReference type="InterPro" id="IPR003594">
    <property type="entry name" value="HATPase_dom"/>
</dbReference>
<dbReference type="CDD" id="cd00082">
    <property type="entry name" value="HisKA"/>
    <property type="match status" value="1"/>
</dbReference>
<dbReference type="EMBL" id="HE796683">
    <property type="protein sequence ID" value="CCH00605.1"/>
    <property type="molecule type" value="Genomic_DNA"/>
</dbReference>
<dbReference type="InterPro" id="IPR007891">
    <property type="entry name" value="CHASE3"/>
</dbReference>
<dbReference type="InterPro" id="IPR004358">
    <property type="entry name" value="Sig_transdc_His_kin-like_C"/>
</dbReference>
<dbReference type="KEGG" id="fae:FAES_2596"/>
<feature type="transmembrane region" description="Helical" evidence="7">
    <location>
        <begin position="7"/>
        <end position="29"/>
    </location>
</feature>
<dbReference type="eggNOG" id="COG5278">
    <property type="taxonomic scope" value="Bacteria"/>
</dbReference>
<dbReference type="Gene3D" id="1.10.287.130">
    <property type="match status" value="1"/>
</dbReference>
<dbReference type="SUPFAM" id="SSF47384">
    <property type="entry name" value="Homodimeric domain of signal transducing histidine kinase"/>
    <property type="match status" value="1"/>
</dbReference>
<feature type="domain" description="Histidine kinase" evidence="8">
    <location>
        <begin position="258"/>
        <end position="488"/>
    </location>
</feature>
<evidence type="ECO:0000256" key="4">
    <source>
        <dbReference type="ARBA" id="ARBA00022679"/>
    </source>
</evidence>
<keyword evidence="5" id="KW-0418">Kinase</keyword>
<dbReference type="PROSITE" id="PS50109">
    <property type="entry name" value="HIS_KIN"/>
    <property type="match status" value="1"/>
</dbReference>
<comment type="catalytic activity">
    <reaction evidence="1">
        <text>ATP + protein L-histidine = ADP + protein N-phospho-L-histidine.</text>
        <dbReference type="EC" id="2.7.13.3"/>
    </reaction>
</comment>
<dbReference type="InterPro" id="IPR036890">
    <property type="entry name" value="HATPase_C_sf"/>
</dbReference>
<dbReference type="GO" id="GO:0000155">
    <property type="term" value="F:phosphorelay sensor kinase activity"/>
    <property type="evidence" value="ECO:0007669"/>
    <property type="project" value="InterPro"/>
</dbReference>
<dbReference type="Pfam" id="PF02518">
    <property type="entry name" value="HATPase_c"/>
    <property type="match status" value="1"/>
</dbReference>
<dbReference type="InterPro" id="IPR005467">
    <property type="entry name" value="His_kinase_dom"/>
</dbReference>
<dbReference type="Proteomes" id="UP000011058">
    <property type="component" value="Chromosome"/>
</dbReference>
<dbReference type="SUPFAM" id="SSF55874">
    <property type="entry name" value="ATPase domain of HSP90 chaperone/DNA topoisomerase II/histidine kinase"/>
    <property type="match status" value="1"/>
</dbReference>
<dbReference type="EC" id="2.7.13.3" evidence="2"/>
<dbReference type="PRINTS" id="PR00344">
    <property type="entry name" value="BCTRLSENSOR"/>
</dbReference>
<dbReference type="Pfam" id="PF00512">
    <property type="entry name" value="HisKA"/>
    <property type="match status" value="1"/>
</dbReference>
<keyword evidence="7" id="KW-0472">Membrane</keyword>
<evidence type="ECO:0000313" key="10">
    <source>
        <dbReference type="Proteomes" id="UP000011058"/>
    </source>
</evidence>
<dbReference type="HOGENOM" id="CLU_000445_114_71_10"/>
<sequence>MTLKRTNLLIATAFLSIILLLSLTTYLSWRSNQREQQVNEQVRDTYEVIAQIEQLTNASRDLQTDARSYELTGKREFLQSFRVASQKLPQQLTQLDRLLRQQPQAQAQVRLLGQLINQRQGVSQQLINQRQAAVPPQTDDLLKQGRQLLFQMRPIAKALTDQQRALVEARLQQAQAAYQTTQQRIGLATGSALAVMAFMLWVLYGQLRRRMRNEAKLAQLDVELQHQLQQEQAHNQALDQLNQQLRQSNENLQQFAYIASHDLQEPLRKIQQFGDLLKAHYNALGDADLERDYLNRMQTAAQRMSLLIRDLLAFSRISVQPVADTEVDLTTVLEQTLDNLSVAIQETNAQLTVGPLPRVIGETFQLGQLFQNLLSNALKFHPPGNVPHVQVRASELADSQLPATVKPAQAAARYYQIDIVDDGIGFDEKYLHQIFQVFQRLHGKSQFAGTGIGLAICQKVVVNHGGAITATSQPGGGSCFSIYLPVQASKVDRQPA</sequence>
<evidence type="ECO:0000256" key="7">
    <source>
        <dbReference type="SAM" id="Phobius"/>
    </source>
</evidence>
<evidence type="ECO:0000256" key="5">
    <source>
        <dbReference type="ARBA" id="ARBA00022777"/>
    </source>
</evidence>
<evidence type="ECO:0000259" key="8">
    <source>
        <dbReference type="PROSITE" id="PS50109"/>
    </source>
</evidence>
<keyword evidence="6" id="KW-0175">Coiled coil</keyword>
<dbReference type="FunFam" id="3.30.565.10:FF:000006">
    <property type="entry name" value="Sensor histidine kinase WalK"/>
    <property type="match status" value="1"/>
</dbReference>
<feature type="coiled-coil region" evidence="6">
    <location>
        <begin position="224"/>
        <end position="258"/>
    </location>
</feature>
<dbReference type="SMART" id="SM00388">
    <property type="entry name" value="HisKA"/>
    <property type="match status" value="1"/>
</dbReference>
<dbReference type="Gene3D" id="3.30.565.10">
    <property type="entry name" value="Histidine kinase-like ATPase, C-terminal domain"/>
    <property type="match status" value="1"/>
</dbReference>
<dbReference type="GO" id="GO:0000156">
    <property type="term" value="F:phosphorelay response regulator activity"/>
    <property type="evidence" value="ECO:0007669"/>
    <property type="project" value="TreeGrafter"/>
</dbReference>
<keyword evidence="3" id="KW-0597">Phosphoprotein</keyword>
<dbReference type="SMART" id="SM00387">
    <property type="entry name" value="HATPase_c"/>
    <property type="match status" value="1"/>
</dbReference>
<dbReference type="eggNOG" id="COG4251">
    <property type="taxonomic scope" value="Bacteria"/>
</dbReference>
<keyword evidence="7" id="KW-0812">Transmembrane</keyword>
<dbReference type="RefSeq" id="WP_015331704.1">
    <property type="nucleotide sequence ID" value="NC_020054.1"/>
</dbReference>
<evidence type="ECO:0000313" key="9">
    <source>
        <dbReference type="EMBL" id="CCH00605.1"/>
    </source>
</evidence>
<dbReference type="InterPro" id="IPR003661">
    <property type="entry name" value="HisK_dim/P_dom"/>
</dbReference>
<keyword evidence="10" id="KW-1185">Reference proteome</keyword>
<name>I0K902_9BACT</name>
<dbReference type="PANTHER" id="PTHR42878:SF15">
    <property type="entry name" value="BACTERIOPHYTOCHROME"/>
    <property type="match status" value="1"/>
</dbReference>
<keyword evidence="4 9" id="KW-0808">Transferase</keyword>
<dbReference type="STRING" id="1166018.FAES_2596"/>
<feature type="transmembrane region" description="Helical" evidence="7">
    <location>
        <begin position="185"/>
        <end position="204"/>
    </location>
</feature>
<keyword evidence="7" id="KW-1133">Transmembrane helix</keyword>
<reference evidence="9 10" key="1">
    <citation type="journal article" date="2012" name="J. Bacteriol.">
        <title>Genome Sequence of Fibrella aestuarina BUZ 2T, a Filamentous Marine Bacterium.</title>
        <authorList>
            <person name="Filippini M."/>
            <person name="Qi W."/>
            <person name="Blom J."/>
            <person name="Goesmann A."/>
            <person name="Smits T.H."/>
            <person name="Bagheri H.C."/>
        </authorList>
    </citation>
    <scope>NUCLEOTIDE SEQUENCE [LARGE SCALE GENOMIC DNA]</scope>
    <source>
        <strain evidence="10">BUZ 2T</strain>
    </source>
</reference>
<dbReference type="CDD" id="cd19410">
    <property type="entry name" value="HK9-like_sensor"/>
    <property type="match status" value="1"/>
</dbReference>